<dbReference type="EMBL" id="BARW01022393">
    <property type="protein sequence ID" value="GAI98916.1"/>
    <property type="molecule type" value="Genomic_DNA"/>
</dbReference>
<evidence type="ECO:0000256" key="4">
    <source>
        <dbReference type="ARBA" id="ARBA00023239"/>
    </source>
</evidence>
<dbReference type="GO" id="GO:0006567">
    <property type="term" value="P:L-threonine catabolic process"/>
    <property type="evidence" value="ECO:0007669"/>
    <property type="project" value="TreeGrafter"/>
</dbReference>
<reference evidence="6" key="1">
    <citation type="journal article" date="2014" name="Front. Microbiol.">
        <title>High frequency of phylogenetically diverse reductive dehalogenase-homologous genes in deep subseafloor sedimentary metagenomes.</title>
        <authorList>
            <person name="Kawai M."/>
            <person name="Futagami T."/>
            <person name="Toyoda A."/>
            <person name="Takaki Y."/>
            <person name="Nishi S."/>
            <person name="Hori S."/>
            <person name="Arai W."/>
            <person name="Tsubouchi T."/>
            <person name="Morono Y."/>
            <person name="Uchiyama I."/>
            <person name="Ito T."/>
            <person name="Fujiyama A."/>
            <person name="Inagaki F."/>
            <person name="Takami H."/>
        </authorList>
    </citation>
    <scope>NUCLEOTIDE SEQUENCE</scope>
    <source>
        <strain evidence="6">Expedition CK06-06</strain>
    </source>
</reference>
<dbReference type="FunFam" id="3.40.50.1100:FF:000005">
    <property type="entry name" value="Threonine dehydratase catabolic"/>
    <property type="match status" value="1"/>
</dbReference>
<dbReference type="AlphaFoldDB" id="X1U5L2"/>
<protein>
    <recommendedName>
        <fullName evidence="5">Tryptophan synthase beta chain-like PALP domain-containing protein</fullName>
    </recommendedName>
</protein>
<keyword evidence="3" id="KW-0663">Pyridoxal phosphate</keyword>
<dbReference type="InterPro" id="IPR050147">
    <property type="entry name" value="Ser/Thr_Dehydratase"/>
</dbReference>
<name>X1U5L2_9ZZZZ</name>
<evidence type="ECO:0000259" key="5">
    <source>
        <dbReference type="Pfam" id="PF00291"/>
    </source>
</evidence>
<feature type="non-terminal residue" evidence="6">
    <location>
        <position position="213"/>
    </location>
</feature>
<dbReference type="SUPFAM" id="SSF53686">
    <property type="entry name" value="Tryptophan synthase beta subunit-like PLP-dependent enzymes"/>
    <property type="match status" value="1"/>
</dbReference>
<evidence type="ECO:0000256" key="1">
    <source>
        <dbReference type="ARBA" id="ARBA00001933"/>
    </source>
</evidence>
<dbReference type="PANTHER" id="PTHR48078:SF6">
    <property type="entry name" value="L-THREONINE DEHYDRATASE CATABOLIC TDCB"/>
    <property type="match status" value="1"/>
</dbReference>
<comment type="cofactor">
    <cofactor evidence="1">
        <name>pyridoxal 5'-phosphate</name>
        <dbReference type="ChEBI" id="CHEBI:597326"/>
    </cofactor>
</comment>
<dbReference type="GO" id="GO:0006565">
    <property type="term" value="P:L-serine catabolic process"/>
    <property type="evidence" value="ECO:0007669"/>
    <property type="project" value="TreeGrafter"/>
</dbReference>
<evidence type="ECO:0000256" key="2">
    <source>
        <dbReference type="ARBA" id="ARBA00010869"/>
    </source>
</evidence>
<keyword evidence="4" id="KW-0456">Lyase</keyword>
<dbReference type="PANTHER" id="PTHR48078">
    <property type="entry name" value="THREONINE DEHYDRATASE, MITOCHONDRIAL-RELATED"/>
    <property type="match status" value="1"/>
</dbReference>
<dbReference type="InterPro" id="IPR001926">
    <property type="entry name" value="TrpB-like_PALP"/>
</dbReference>
<proteinExistence type="inferred from homology"/>
<gene>
    <name evidence="6" type="ORF">S12H4_37388</name>
</gene>
<dbReference type="GO" id="GO:0004794">
    <property type="term" value="F:threonine deaminase activity"/>
    <property type="evidence" value="ECO:0007669"/>
    <property type="project" value="TreeGrafter"/>
</dbReference>
<evidence type="ECO:0000256" key="3">
    <source>
        <dbReference type="ARBA" id="ARBA00022898"/>
    </source>
</evidence>
<dbReference type="GO" id="GO:0003941">
    <property type="term" value="F:L-serine ammonia-lyase activity"/>
    <property type="evidence" value="ECO:0007669"/>
    <property type="project" value="TreeGrafter"/>
</dbReference>
<comment type="similarity">
    <text evidence="2">Belongs to the serine/threonine dehydratase family.</text>
</comment>
<accession>X1U5L2</accession>
<organism evidence="6">
    <name type="scientific">marine sediment metagenome</name>
    <dbReference type="NCBI Taxonomy" id="412755"/>
    <lineage>
        <taxon>unclassified sequences</taxon>
        <taxon>metagenomes</taxon>
        <taxon>ecological metagenomes</taxon>
    </lineage>
</organism>
<sequence length="213" mass="23070">MKANSKIKKYKVPTLLQTSKTFSRMSLNNIYLKPENLQVTGSYKIGGAINVIMNLTEDQKKRGVITTSAGNWAQAVAYASQIFNVKSVIVMKEGTSETKIIATKGYGGKVVIYGKDTKDTIEKSMSLAKFENLTYLNCFEDENLIAGHGCIGLDIIEEKPDTDVIFCPIGGGAFIAGVAIAVKHAKPEVKIIGVEPEGANAMYLSLKKDKLVG</sequence>
<dbReference type="InterPro" id="IPR036052">
    <property type="entry name" value="TrpB-like_PALP_sf"/>
</dbReference>
<dbReference type="Gene3D" id="3.40.50.1100">
    <property type="match status" value="2"/>
</dbReference>
<feature type="domain" description="Tryptophan synthase beta chain-like PALP" evidence="5">
    <location>
        <begin position="12"/>
        <end position="209"/>
    </location>
</feature>
<dbReference type="Pfam" id="PF00291">
    <property type="entry name" value="PALP"/>
    <property type="match status" value="1"/>
</dbReference>
<evidence type="ECO:0000313" key="6">
    <source>
        <dbReference type="EMBL" id="GAI98916.1"/>
    </source>
</evidence>
<dbReference type="GO" id="GO:0009097">
    <property type="term" value="P:isoleucine biosynthetic process"/>
    <property type="evidence" value="ECO:0007669"/>
    <property type="project" value="TreeGrafter"/>
</dbReference>
<comment type="caution">
    <text evidence="6">The sequence shown here is derived from an EMBL/GenBank/DDBJ whole genome shotgun (WGS) entry which is preliminary data.</text>
</comment>